<reference evidence="1" key="2">
    <citation type="journal article" date="2015" name="Fish Shellfish Immunol.">
        <title>Early steps in the European eel (Anguilla anguilla)-Vibrio vulnificus interaction in the gills: Role of the RtxA13 toxin.</title>
        <authorList>
            <person name="Callol A."/>
            <person name="Pajuelo D."/>
            <person name="Ebbesson L."/>
            <person name="Teles M."/>
            <person name="MacKenzie S."/>
            <person name="Amaro C."/>
        </authorList>
    </citation>
    <scope>NUCLEOTIDE SEQUENCE</scope>
</reference>
<evidence type="ECO:0000313" key="1">
    <source>
        <dbReference type="EMBL" id="JAH26363.1"/>
    </source>
</evidence>
<protein>
    <submittedName>
        <fullName evidence="1">Uncharacterized protein</fullName>
    </submittedName>
</protein>
<accession>A0A0E9RDG5</accession>
<sequence>MALPSKQQLQLKSFPNFFCPLFCQPTGNFRQPYLHQCVHHQKGWISKYGR</sequence>
<reference evidence="1" key="1">
    <citation type="submission" date="2014-11" db="EMBL/GenBank/DDBJ databases">
        <authorList>
            <person name="Amaro Gonzalez C."/>
        </authorList>
    </citation>
    <scope>NUCLEOTIDE SEQUENCE</scope>
</reference>
<name>A0A0E9RDG5_ANGAN</name>
<proteinExistence type="predicted"/>
<dbReference type="EMBL" id="GBXM01082214">
    <property type="protein sequence ID" value="JAH26363.1"/>
    <property type="molecule type" value="Transcribed_RNA"/>
</dbReference>
<organism evidence="1">
    <name type="scientific">Anguilla anguilla</name>
    <name type="common">European freshwater eel</name>
    <name type="synonym">Muraena anguilla</name>
    <dbReference type="NCBI Taxonomy" id="7936"/>
    <lineage>
        <taxon>Eukaryota</taxon>
        <taxon>Metazoa</taxon>
        <taxon>Chordata</taxon>
        <taxon>Craniata</taxon>
        <taxon>Vertebrata</taxon>
        <taxon>Euteleostomi</taxon>
        <taxon>Actinopterygii</taxon>
        <taxon>Neopterygii</taxon>
        <taxon>Teleostei</taxon>
        <taxon>Anguilliformes</taxon>
        <taxon>Anguillidae</taxon>
        <taxon>Anguilla</taxon>
    </lineage>
</organism>
<dbReference type="AlphaFoldDB" id="A0A0E9RDG5"/>